<gene>
    <name evidence="1" type="ORF">IO89_12455</name>
</gene>
<dbReference type="AlphaFoldDB" id="A0A085BEY7"/>
<evidence type="ECO:0000313" key="1">
    <source>
        <dbReference type="EMBL" id="KFC21032.1"/>
    </source>
</evidence>
<proteinExistence type="predicted"/>
<comment type="caution">
    <text evidence="1">The sequence shown here is derived from an EMBL/GenBank/DDBJ whole genome shotgun (WGS) entry which is preliminary data.</text>
</comment>
<dbReference type="STRING" id="421072.SAMN04488097_0380"/>
<keyword evidence="2" id="KW-1185">Reference proteome</keyword>
<name>A0A085BEY7_9FLAO</name>
<sequence length="74" mass="9064">MKEHFRLNLNNINQDWIVFKISIFTGLIFVMENQINQLTIRIINKSLMEILFQQNIPKRCIYQYKNYEQTNQIL</sequence>
<evidence type="ECO:0000313" key="2">
    <source>
        <dbReference type="Proteomes" id="UP000028623"/>
    </source>
</evidence>
<reference evidence="1 2" key="1">
    <citation type="submission" date="2014-07" db="EMBL/GenBank/DDBJ databases">
        <title>Epilithonimonas lactis LMG 22401 Genome.</title>
        <authorList>
            <person name="Pipes S.E."/>
            <person name="Stropko S.J."/>
        </authorList>
    </citation>
    <scope>NUCLEOTIDE SEQUENCE [LARGE SCALE GENOMIC DNA]</scope>
    <source>
        <strain evidence="1 2">LMG 24401</strain>
    </source>
</reference>
<dbReference type="EMBL" id="JPLY01000004">
    <property type="protein sequence ID" value="KFC21032.1"/>
    <property type="molecule type" value="Genomic_DNA"/>
</dbReference>
<protein>
    <submittedName>
        <fullName evidence="1">Uncharacterized protein</fullName>
    </submittedName>
</protein>
<accession>A0A085BEY7</accession>
<dbReference type="Proteomes" id="UP000028623">
    <property type="component" value="Unassembled WGS sequence"/>
</dbReference>
<organism evidence="1 2">
    <name type="scientific">Epilithonimonas lactis</name>
    <dbReference type="NCBI Taxonomy" id="421072"/>
    <lineage>
        <taxon>Bacteria</taxon>
        <taxon>Pseudomonadati</taxon>
        <taxon>Bacteroidota</taxon>
        <taxon>Flavobacteriia</taxon>
        <taxon>Flavobacteriales</taxon>
        <taxon>Weeksellaceae</taxon>
        <taxon>Chryseobacterium group</taxon>
        <taxon>Epilithonimonas</taxon>
    </lineage>
</organism>